<proteinExistence type="predicted"/>
<reference evidence="1" key="1">
    <citation type="submission" date="2007-07" db="EMBL/GenBank/DDBJ databases">
        <title>PCAP assembly of the Caenorhabditis remanei genome.</title>
        <authorList>
            <consortium name="The Caenorhabditis remanei Sequencing Consortium"/>
            <person name="Wilson R.K."/>
        </authorList>
    </citation>
    <scope>NUCLEOTIDE SEQUENCE [LARGE SCALE GENOMIC DNA]</scope>
    <source>
        <strain evidence="1">PB4641</strain>
    </source>
</reference>
<dbReference type="PANTHER" id="PTHR31128">
    <property type="entry name" value="PROTEIN CBR-CLEC-135-RELATED"/>
    <property type="match status" value="1"/>
</dbReference>
<dbReference type="OMA" id="RSESIFW"/>
<dbReference type="KEGG" id="crq:GCK72_009719"/>
<dbReference type="HOGENOM" id="CLU_1322001_0_0_1"/>
<dbReference type="CTD" id="9814703"/>
<organism evidence="2">
    <name type="scientific">Caenorhabditis remanei</name>
    <name type="common">Caenorhabditis vulgaris</name>
    <dbReference type="NCBI Taxonomy" id="31234"/>
    <lineage>
        <taxon>Eukaryota</taxon>
        <taxon>Metazoa</taxon>
        <taxon>Ecdysozoa</taxon>
        <taxon>Nematoda</taxon>
        <taxon>Chromadorea</taxon>
        <taxon>Rhabditida</taxon>
        <taxon>Rhabditina</taxon>
        <taxon>Rhabditomorpha</taxon>
        <taxon>Rhabditoidea</taxon>
        <taxon>Rhabditidae</taxon>
        <taxon>Peloderinae</taxon>
        <taxon>Caenorhabditis</taxon>
    </lineage>
</organism>
<dbReference type="AlphaFoldDB" id="E3LT74"/>
<dbReference type="OrthoDB" id="5818094at2759"/>
<evidence type="ECO:0000313" key="1">
    <source>
        <dbReference type="EMBL" id="EFP09322.1"/>
    </source>
</evidence>
<dbReference type="GeneID" id="9814703"/>
<keyword evidence="2" id="KW-1185">Reference proteome</keyword>
<protein>
    <submittedName>
        <fullName evidence="1">Uncharacterized protein</fullName>
    </submittedName>
</protein>
<sequence>MHEKEHDGEEDNDRLLEEDKYGRLICRKTRTVYPHGEKLTRENVEEAFNEESPAVSLSSEVFSDREITVNSISPLTPNPKLFIGGATETEAENMIGFCGFVVYYRMPEDGTMQFSLPLMLAYRSSQGDHFHFPISQSKHYDSYRKLNRSMFRVECDDVSIHSSDHGRLVPGFFSLAALIKHYKTFAYHDTENGILETFPISLINKKRK</sequence>
<dbReference type="RefSeq" id="XP_003113068.2">
    <property type="nucleotide sequence ID" value="XM_003113020.2"/>
</dbReference>
<dbReference type="EMBL" id="DS268414">
    <property type="protein sequence ID" value="EFP09322.1"/>
    <property type="molecule type" value="Genomic_DNA"/>
</dbReference>
<dbReference type="InParanoid" id="E3LT74"/>
<accession>E3LT74</accession>
<name>E3LT74_CAERE</name>
<evidence type="ECO:0000313" key="2">
    <source>
        <dbReference type="Proteomes" id="UP000008281"/>
    </source>
</evidence>
<dbReference type="Proteomes" id="UP000008281">
    <property type="component" value="Unassembled WGS sequence"/>
</dbReference>
<gene>
    <name evidence="1" type="ORF">CRE_25443</name>
</gene>
<dbReference type="eggNOG" id="ENOG502T1QT">
    <property type="taxonomic scope" value="Eukaryota"/>
</dbReference>